<proteinExistence type="predicted"/>
<name>A0A3M6ZCC9_HORWE</name>
<evidence type="ECO:0000313" key="2">
    <source>
        <dbReference type="Proteomes" id="UP000282582"/>
    </source>
</evidence>
<comment type="caution">
    <text evidence="1">The sequence shown here is derived from an EMBL/GenBank/DDBJ whole genome shotgun (WGS) entry which is preliminary data.</text>
</comment>
<evidence type="ECO:0000313" key="1">
    <source>
        <dbReference type="EMBL" id="RMY12976.1"/>
    </source>
</evidence>
<protein>
    <submittedName>
        <fullName evidence="1">Uncharacterized protein</fullName>
    </submittedName>
</protein>
<dbReference type="EMBL" id="QWIK01000114">
    <property type="protein sequence ID" value="RMY12976.1"/>
    <property type="molecule type" value="Genomic_DNA"/>
</dbReference>
<gene>
    <name evidence="1" type="ORF">D0868_02282</name>
</gene>
<reference evidence="1 2" key="1">
    <citation type="journal article" date="2018" name="BMC Genomics">
        <title>Genomic evidence for intraspecific hybridization in a clonal and extremely halotolerant yeast.</title>
        <authorList>
            <person name="Gostincar C."/>
            <person name="Stajich J.E."/>
            <person name="Zupancic J."/>
            <person name="Zalar P."/>
            <person name="Gunde-Cimerman N."/>
        </authorList>
    </citation>
    <scope>NUCLEOTIDE SEQUENCE [LARGE SCALE GENOMIC DNA]</scope>
    <source>
        <strain evidence="1 2">EXF-6654</strain>
    </source>
</reference>
<dbReference type="Proteomes" id="UP000282582">
    <property type="component" value="Unassembled WGS sequence"/>
</dbReference>
<dbReference type="AlphaFoldDB" id="A0A3M6ZCC9"/>
<accession>A0A3M6ZCC9</accession>
<sequence length="153" mass="16702">MPLLQSSSLPVVPGNLSTRIVASFCVARITATPRMRLNDLRLQADHCMHRVASGLLCSSGMANGAVTLQPRAFSLPRQWTGSEQNADQDHQDVELRSARSSVDPQDLVLARQMWSQHGMVQKRSCATTDSPTVPLLPTTRLHASAITPNVEMC</sequence>
<organism evidence="1 2">
    <name type="scientific">Hortaea werneckii</name>
    <name type="common">Black yeast</name>
    <name type="synonym">Cladosporium werneckii</name>
    <dbReference type="NCBI Taxonomy" id="91943"/>
    <lineage>
        <taxon>Eukaryota</taxon>
        <taxon>Fungi</taxon>
        <taxon>Dikarya</taxon>
        <taxon>Ascomycota</taxon>
        <taxon>Pezizomycotina</taxon>
        <taxon>Dothideomycetes</taxon>
        <taxon>Dothideomycetidae</taxon>
        <taxon>Mycosphaerellales</taxon>
        <taxon>Teratosphaeriaceae</taxon>
        <taxon>Hortaea</taxon>
    </lineage>
</organism>